<reference evidence="1" key="1">
    <citation type="submission" date="2015-06" db="EMBL/GenBank/DDBJ databases">
        <authorList>
            <person name="Joergensen T."/>
        </authorList>
    </citation>
    <scope>NUCLEOTIDE SEQUENCE</scope>
    <source>
        <strain evidence="1">RGFK1196</strain>
    </source>
</reference>
<evidence type="ECO:0000313" key="1">
    <source>
        <dbReference type="EMBL" id="CRY96654.1"/>
    </source>
</evidence>
<reference evidence="1" key="2">
    <citation type="submission" date="2015-07" db="EMBL/GenBank/DDBJ databases">
        <title>Plasmids, circular viruses and viroids from rat gut.</title>
        <authorList>
            <person name="Jorgensen T.J."/>
            <person name="Hansen M.A."/>
            <person name="Xu Z."/>
            <person name="Tabak M.A."/>
            <person name="Sorensen S.J."/>
            <person name="Hansen L.H."/>
        </authorList>
    </citation>
    <scope>NUCLEOTIDE SEQUENCE</scope>
    <source>
        <strain evidence="1">RGFK1196</strain>
    </source>
</reference>
<dbReference type="EMBL" id="LN853770">
    <property type="protein sequence ID" value="CRY96654.1"/>
    <property type="molecule type" value="Genomic_DNA"/>
</dbReference>
<sequence length="83" mass="9636">MDHEEKLAAWMLCWSESIAWWLGREYTGHTLKKKAGKWLLVVRVKEGSVKQVAFYEGRTAPEAIAAFGLDIRHGTVDWKRDLY</sequence>
<dbReference type="AlphaFoldDB" id="A0A0H5Q5G6"/>
<proteinExistence type="predicted"/>
<protein>
    <submittedName>
        <fullName evidence="1">Uncharacterized protein</fullName>
    </submittedName>
</protein>
<name>A0A0H5Q5G6_9ZZZZ</name>
<organism evidence="1">
    <name type="scientific">uncultured prokaryote</name>
    <dbReference type="NCBI Taxonomy" id="198431"/>
    <lineage>
        <taxon>unclassified sequences</taxon>
        <taxon>environmental samples</taxon>
    </lineage>
</organism>
<accession>A0A0H5Q5G6</accession>